<evidence type="ECO:0000256" key="1">
    <source>
        <dbReference type="ARBA" id="ARBA00004141"/>
    </source>
</evidence>
<reference evidence="8" key="1">
    <citation type="submission" date="2020-03" db="EMBL/GenBank/DDBJ databases">
        <title>FDA dAtabase for Regulatory Grade micrObial Sequences (FDA-ARGOS): Supporting development and validation of Infectious Disease Dx tests.</title>
        <authorList>
            <person name="Campos J."/>
            <person name="Goldberg B."/>
            <person name="Tallon L."/>
            <person name="Sadzewicz L."/>
            <person name="Vavikolanu K."/>
            <person name="Mehta A."/>
            <person name="Aluvathingal J."/>
            <person name="Nadendla S."/>
            <person name="Nandy P."/>
            <person name="Geyer C."/>
            <person name="Yan Y."/>
            <person name="Sichtig H."/>
        </authorList>
    </citation>
    <scope>NUCLEOTIDE SEQUENCE [LARGE SCALE GENOMIC DNA]</scope>
    <source>
        <strain evidence="8">FDAARGOS_652</strain>
    </source>
</reference>
<evidence type="ECO:0000313" key="8">
    <source>
        <dbReference type="EMBL" id="KAF6052312.1"/>
    </source>
</evidence>
<feature type="transmembrane region" description="Helical" evidence="6">
    <location>
        <begin position="41"/>
        <end position="62"/>
    </location>
</feature>
<name>A0A8X7NJK5_CANPA</name>
<dbReference type="PANTHER" id="PTHR37451:SF1">
    <property type="entry name" value="MARVEL DOMAIN-CONTAINING PROTEIN"/>
    <property type="match status" value="1"/>
</dbReference>
<feature type="transmembrane region" description="Helical" evidence="6">
    <location>
        <begin position="12"/>
        <end position="35"/>
    </location>
</feature>
<evidence type="ECO:0000313" key="9">
    <source>
        <dbReference type="Proteomes" id="UP000590412"/>
    </source>
</evidence>
<dbReference type="Proteomes" id="UP000590412">
    <property type="component" value="Unassembled WGS sequence"/>
</dbReference>
<evidence type="ECO:0000259" key="7">
    <source>
        <dbReference type="Pfam" id="PF01284"/>
    </source>
</evidence>
<accession>A0A8X7NJK5</accession>
<comment type="subcellular location">
    <subcellularLocation>
        <location evidence="1">Membrane</location>
        <topology evidence="1">Multi-pass membrane protein</topology>
    </subcellularLocation>
</comment>
<protein>
    <submittedName>
        <fullName evidence="8">Membrane-associating domain family protein</fullName>
    </submittedName>
</protein>
<feature type="domain" description="MARVEL" evidence="7">
    <location>
        <begin position="7"/>
        <end position="132"/>
    </location>
</feature>
<dbReference type="Pfam" id="PF01284">
    <property type="entry name" value="MARVEL"/>
    <property type="match status" value="1"/>
</dbReference>
<keyword evidence="2 6" id="KW-0812">Transmembrane</keyword>
<organism evidence="8 9">
    <name type="scientific">Candida parapsilosis</name>
    <name type="common">Yeast</name>
    <dbReference type="NCBI Taxonomy" id="5480"/>
    <lineage>
        <taxon>Eukaryota</taxon>
        <taxon>Fungi</taxon>
        <taxon>Dikarya</taxon>
        <taxon>Ascomycota</taxon>
        <taxon>Saccharomycotina</taxon>
        <taxon>Pichiomycetes</taxon>
        <taxon>Debaryomycetaceae</taxon>
        <taxon>Candida/Lodderomyces clade</taxon>
        <taxon>Candida</taxon>
    </lineage>
</organism>
<evidence type="ECO:0000256" key="6">
    <source>
        <dbReference type="SAM" id="Phobius"/>
    </source>
</evidence>
<dbReference type="PANTHER" id="PTHR37451">
    <property type="entry name" value="MARVEL DOMAIN"/>
    <property type="match status" value="1"/>
</dbReference>
<evidence type="ECO:0000256" key="3">
    <source>
        <dbReference type="ARBA" id="ARBA00022989"/>
    </source>
</evidence>
<dbReference type="GO" id="GO:0016020">
    <property type="term" value="C:membrane"/>
    <property type="evidence" value="ECO:0007669"/>
    <property type="project" value="UniProtKB-SubCell"/>
</dbReference>
<evidence type="ECO:0000256" key="5">
    <source>
        <dbReference type="SAM" id="MobiDB-lite"/>
    </source>
</evidence>
<sequence>MAITRTTISIIFRLAEFVFAVIVLGLSAGVLAGYNTNIPRVTFNLVVAIFDIIWLAYIAFIVPSVLRNKTPTAVVFAVQVVLWVFYLAGWSVIVANFPKHCNNNESFYKHNSPDTCRAYQAIMPFSILNYVVLSTEWGLFYSYTLAPEMKAFGGKHLLQNTTYYAGALFSAEVSSDPQHCVGNGAGKERGGGGDATPTSRDEEAGVGTTRNDVKM</sequence>
<dbReference type="InterPro" id="IPR008253">
    <property type="entry name" value="Marvel"/>
</dbReference>
<dbReference type="OrthoDB" id="2117453at2759"/>
<comment type="caution">
    <text evidence="8">The sequence shown here is derived from an EMBL/GenBank/DDBJ whole genome shotgun (WGS) entry which is preliminary data.</text>
</comment>
<feature type="transmembrane region" description="Helical" evidence="6">
    <location>
        <begin position="74"/>
        <end position="98"/>
    </location>
</feature>
<evidence type="ECO:0000256" key="4">
    <source>
        <dbReference type="ARBA" id="ARBA00023136"/>
    </source>
</evidence>
<keyword evidence="3 6" id="KW-1133">Transmembrane helix</keyword>
<dbReference type="AlphaFoldDB" id="A0A8X7NJK5"/>
<dbReference type="EMBL" id="JABWAB010000004">
    <property type="protein sequence ID" value="KAF6052312.1"/>
    <property type="molecule type" value="Genomic_DNA"/>
</dbReference>
<feature type="region of interest" description="Disordered" evidence="5">
    <location>
        <begin position="180"/>
        <end position="215"/>
    </location>
</feature>
<proteinExistence type="predicted"/>
<keyword evidence="4 6" id="KW-0472">Membrane</keyword>
<evidence type="ECO:0000256" key="2">
    <source>
        <dbReference type="ARBA" id="ARBA00022692"/>
    </source>
</evidence>
<gene>
    <name evidence="8" type="ORF">FOB60_002568</name>
</gene>
<feature type="transmembrane region" description="Helical" evidence="6">
    <location>
        <begin position="118"/>
        <end position="140"/>
    </location>
</feature>